<dbReference type="HOGENOM" id="CLU_117764_0_0_1"/>
<dbReference type="AlphaFoldDB" id="A0A0C9U7D3"/>
<proteinExistence type="predicted"/>
<dbReference type="EMBL" id="KN819339">
    <property type="protein sequence ID" value="KIJ15051.1"/>
    <property type="molecule type" value="Genomic_DNA"/>
</dbReference>
<evidence type="ECO:0000313" key="2">
    <source>
        <dbReference type="EMBL" id="KIJ15051.1"/>
    </source>
</evidence>
<feature type="compositionally biased region" description="Low complexity" evidence="1">
    <location>
        <begin position="161"/>
        <end position="170"/>
    </location>
</feature>
<feature type="region of interest" description="Disordered" evidence="1">
    <location>
        <begin position="45"/>
        <end position="170"/>
    </location>
</feature>
<name>A0A0C9U7D3_PAXIN</name>
<sequence length="170" mass="18987">MSTPQTADAVHDPGGEMKEPLSIWLEGERDMEMSRYIELMDVKTNDVNAEEDKDDHQPSRNPVGMTDSDERRPNEPTEPPDEEGERRGDGELRRVKNIESKVETRVETVEGVETNASRQVNKSEDDEDKGEMSKEVEDKIGGECEGEDSHRDGRTSDTDDATSSASCDSL</sequence>
<feature type="compositionally biased region" description="Basic and acidic residues" evidence="1">
    <location>
        <begin position="9"/>
        <end position="19"/>
    </location>
</feature>
<dbReference type="Proteomes" id="UP000053647">
    <property type="component" value="Unassembled WGS sequence"/>
</dbReference>
<evidence type="ECO:0000313" key="3">
    <source>
        <dbReference type="Proteomes" id="UP000053647"/>
    </source>
</evidence>
<keyword evidence="3" id="KW-1185">Reference proteome</keyword>
<organism evidence="2 3">
    <name type="scientific">Paxillus involutus ATCC 200175</name>
    <dbReference type="NCBI Taxonomy" id="664439"/>
    <lineage>
        <taxon>Eukaryota</taxon>
        <taxon>Fungi</taxon>
        <taxon>Dikarya</taxon>
        <taxon>Basidiomycota</taxon>
        <taxon>Agaricomycotina</taxon>
        <taxon>Agaricomycetes</taxon>
        <taxon>Agaricomycetidae</taxon>
        <taxon>Boletales</taxon>
        <taxon>Paxilineae</taxon>
        <taxon>Paxillaceae</taxon>
        <taxon>Paxillus</taxon>
    </lineage>
</organism>
<gene>
    <name evidence="2" type="ORF">PAXINDRAFT_12310</name>
</gene>
<reference evidence="2 3" key="1">
    <citation type="submission" date="2014-06" db="EMBL/GenBank/DDBJ databases">
        <authorList>
            <consortium name="DOE Joint Genome Institute"/>
            <person name="Kuo A."/>
            <person name="Kohler A."/>
            <person name="Nagy L.G."/>
            <person name="Floudas D."/>
            <person name="Copeland A."/>
            <person name="Barry K.W."/>
            <person name="Cichocki N."/>
            <person name="Veneault-Fourrey C."/>
            <person name="LaButti K."/>
            <person name="Lindquist E.A."/>
            <person name="Lipzen A."/>
            <person name="Lundell T."/>
            <person name="Morin E."/>
            <person name="Murat C."/>
            <person name="Sun H."/>
            <person name="Tunlid A."/>
            <person name="Henrissat B."/>
            <person name="Grigoriev I.V."/>
            <person name="Hibbett D.S."/>
            <person name="Martin F."/>
            <person name="Nordberg H.P."/>
            <person name="Cantor M.N."/>
            <person name="Hua S.X."/>
        </authorList>
    </citation>
    <scope>NUCLEOTIDE SEQUENCE [LARGE SCALE GENOMIC DNA]</scope>
    <source>
        <strain evidence="2 3">ATCC 200175</strain>
    </source>
</reference>
<accession>A0A0C9U7D3</accession>
<feature type="compositionally biased region" description="Basic and acidic residues" evidence="1">
    <location>
        <begin position="130"/>
        <end position="157"/>
    </location>
</feature>
<reference evidence="3" key="2">
    <citation type="submission" date="2015-01" db="EMBL/GenBank/DDBJ databases">
        <title>Evolutionary Origins and Diversification of the Mycorrhizal Mutualists.</title>
        <authorList>
            <consortium name="DOE Joint Genome Institute"/>
            <consortium name="Mycorrhizal Genomics Consortium"/>
            <person name="Kohler A."/>
            <person name="Kuo A."/>
            <person name="Nagy L.G."/>
            <person name="Floudas D."/>
            <person name="Copeland A."/>
            <person name="Barry K.W."/>
            <person name="Cichocki N."/>
            <person name="Veneault-Fourrey C."/>
            <person name="LaButti K."/>
            <person name="Lindquist E.A."/>
            <person name="Lipzen A."/>
            <person name="Lundell T."/>
            <person name="Morin E."/>
            <person name="Murat C."/>
            <person name="Riley R."/>
            <person name="Ohm R."/>
            <person name="Sun H."/>
            <person name="Tunlid A."/>
            <person name="Henrissat B."/>
            <person name="Grigoriev I.V."/>
            <person name="Hibbett D.S."/>
            <person name="Martin F."/>
        </authorList>
    </citation>
    <scope>NUCLEOTIDE SEQUENCE [LARGE SCALE GENOMIC DNA]</scope>
    <source>
        <strain evidence="3">ATCC 200175</strain>
    </source>
</reference>
<evidence type="ECO:0000256" key="1">
    <source>
        <dbReference type="SAM" id="MobiDB-lite"/>
    </source>
</evidence>
<feature type="compositionally biased region" description="Basic and acidic residues" evidence="1">
    <location>
        <begin position="84"/>
        <end position="108"/>
    </location>
</feature>
<protein>
    <submittedName>
        <fullName evidence="2">Uncharacterized protein</fullName>
    </submittedName>
</protein>
<feature type="region of interest" description="Disordered" evidence="1">
    <location>
        <begin position="1"/>
        <end position="22"/>
    </location>
</feature>